<gene>
    <name evidence="8" type="primary">trpC</name>
    <name evidence="10" type="ORF">A6X21_14030</name>
</gene>
<evidence type="ECO:0000256" key="6">
    <source>
        <dbReference type="ARBA" id="ARBA00023141"/>
    </source>
</evidence>
<dbReference type="InterPro" id="IPR013785">
    <property type="entry name" value="Aldolase_TIM"/>
</dbReference>
<evidence type="ECO:0000256" key="3">
    <source>
        <dbReference type="ARBA" id="ARBA00022605"/>
    </source>
</evidence>
<protein>
    <recommendedName>
        <fullName evidence="8">Indole-3-glycerol phosphate synthase</fullName>
        <shortName evidence="8">IGPS</shortName>
        <ecNumber evidence="8">4.1.1.48</ecNumber>
    </recommendedName>
</protein>
<keyword evidence="3 8" id="KW-0028">Amino-acid biosynthesis</keyword>
<evidence type="ECO:0000256" key="8">
    <source>
        <dbReference type="HAMAP-Rule" id="MF_00134"/>
    </source>
</evidence>
<organism evidence="10 11">
    <name type="scientific">Planctopirus hydrillae</name>
    <dbReference type="NCBI Taxonomy" id="1841610"/>
    <lineage>
        <taxon>Bacteria</taxon>
        <taxon>Pseudomonadati</taxon>
        <taxon>Planctomycetota</taxon>
        <taxon>Planctomycetia</taxon>
        <taxon>Planctomycetales</taxon>
        <taxon>Planctomycetaceae</taxon>
        <taxon>Planctopirus</taxon>
    </lineage>
</organism>
<evidence type="ECO:0000256" key="2">
    <source>
        <dbReference type="ARBA" id="ARBA00004696"/>
    </source>
</evidence>
<dbReference type="HAMAP" id="MF_00134_B">
    <property type="entry name" value="IGPS_B"/>
    <property type="match status" value="1"/>
</dbReference>
<dbReference type="UniPathway" id="UPA00035">
    <property type="reaction ID" value="UER00043"/>
</dbReference>
<name>A0A1C3E410_9PLAN</name>
<dbReference type="InterPro" id="IPR011060">
    <property type="entry name" value="RibuloseP-bd_barrel"/>
</dbReference>
<reference evidence="10 11" key="1">
    <citation type="submission" date="2016-05" db="EMBL/GenBank/DDBJ databases">
        <title>Genomic and physiological characterization of Planctopirus sp. isolated from fresh water lake.</title>
        <authorList>
            <person name="Subhash Y."/>
            <person name="Ramana C."/>
        </authorList>
    </citation>
    <scope>NUCLEOTIDE SEQUENCE [LARGE SCALE GENOMIC DNA]</scope>
    <source>
        <strain evidence="10 11">JC280</strain>
    </source>
</reference>
<dbReference type="HAMAP" id="MF_00134_A">
    <property type="entry name" value="IGPS_A"/>
    <property type="match status" value="1"/>
</dbReference>
<evidence type="ECO:0000313" key="10">
    <source>
        <dbReference type="EMBL" id="ODA27985.1"/>
    </source>
</evidence>
<dbReference type="Proteomes" id="UP000094828">
    <property type="component" value="Unassembled WGS sequence"/>
</dbReference>
<dbReference type="Pfam" id="PF00218">
    <property type="entry name" value="IGPS"/>
    <property type="match status" value="1"/>
</dbReference>
<evidence type="ECO:0000259" key="9">
    <source>
        <dbReference type="Pfam" id="PF00218"/>
    </source>
</evidence>
<dbReference type="GO" id="GO:0000162">
    <property type="term" value="P:L-tryptophan biosynthetic process"/>
    <property type="evidence" value="ECO:0007669"/>
    <property type="project" value="UniProtKB-UniRule"/>
</dbReference>
<evidence type="ECO:0000313" key="11">
    <source>
        <dbReference type="Proteomes" id="UP000094828"/>
    </source>
</evidence>
<dbReference type="NCBIfam" id="NF001373">
    <property type="entry name" value="PRK00278.1-6"/>
    <property type="match status" value="1"/>
</dbReference>
<keyword evidence="5 8" id="KW-0822">Tryptophan biosynthesis</keyword>
<dbReference type="FunFam" id="3.20.20.70:FF:000024">
    <property type="entry name" value="Indole-3-glycerol phosphate synthase"/>
    <property type="match status" value="1"/>
</dbReference>
<feature type="domain" description="Indole-3-glycerol phosphate synthase" evidence="9">
    <location>
        <begin position="10"/>
        <end position="262"/>
    </location>
</feature>
<comment type="catalytic activity">
    <reaction evidence="1 8">
        <text>1-(2-carboxyphenylamino)-1-deoxy-D-ribulose 5-phosphate + H(+) = (1S,2R)-1-C-(indol-3-yl)glycerol 3-phosphate + CO2 + H2O</text>
        <dbReference type="Rhea" id="RHEA:23476"/>
        <dbReference type="ChEBI" id="CHEBI:15377"/>
        <dbReference type="ChEBI" id="CHEBI:15378"/>
        <dbReference type="ChEBI" id="CHEBI:16526"/>
        <dbReference type="ChEBI" id="CHEBI:58613"/>
        <dbReference type="ChEBI" id="CHEBI:58866"/>
        <dbReference type="EC" id="4.1.1.48"/>
    </reaction>
</comment>
<dbReference type="PANTHER" id="PTHR22854:SF2">
    <property type="entry name" value="INDOLE-3-GLYCEROL-PHOSPHATE SYNTHASE"/>
    <property type="match status" value="1"/>
</dbReference>
<dbReference type="Gene3D" id="3.20.20.70">
    <property type="entry name" value="Aldolase class I"/>
    <property type="match status" value="1"/>
</dbReference>
<dbReference type="InterPro" id="IPR013798">
    <property type="entry name" value="Indole-3-glycerol_P_synth_dom"/>
</dbReference>
<dbReference type="NCBIfam" id="NF001377">
    <property type="entry name" value="PRK00278.2-4"/>
    <property type="match status" value="1"/>
</dbReference>
<keyword evidence="6 8" id="KW-0057">Aromatic amino acid biosynthesis</keyword>
<evidence type="ECO:0000256" key="4">
    <source>
        <dbReference type="ARBA" id="ARBA00022793"/>
    </source>
</evidence>
<dbReference type="CDD" id="cd00331">
    <property type="entry name" value="IGPS"/>
    <property type="match status" value="1"/>
</dbReference>
<proteinExistence type="inferred from homology"/>
<dbReference type="PANTHER" id="PTHR22854">
    <property type="entry name" value="TRYPTOPHAN BIOSYNTHESIS PROTEIN"/>
    <property type="match status" value="1"/>
</dbReference>
<dbReference type="EMBL" id="LYDR01000158">
    <property type="protein sequence ID" value="ODA27985.1"/>
    <property type="molecule type" value="Genomic_DNA"/>
</dbReference>
<comment type="caution">
    <text evidence="10">The sequence shown here is derived from an EMBL/GenBank/DDBJ whole genome shotgun (WGS) entry which is preliminary data.</text>
</comment>
<keyword evidence="4 8" id="KW-0210">Decarboxylase</keyword>
<dbReference type="InterPro" id="IPR045186">
    <property type="entry name" value="Indole-3-glycerol_P_synth"/>
</dbReference>
<dbReference type="SUPFAM" id="SSF51366">
    <property type="entry name" value="Ribulose-phoshate binding barrel"/>
    <property type="match status" value="1"/>
</dbReference>
<dbReference type="EC" id="4.1.1.48" evidence="8"/>
<dbReference type="GO" id="GO:0004425">
    <property type="term" value="F:indole-3-glycerol-phosphate synthase activity"/>
    <property type="evidence" value="ECO:0007669"/>
    <property type="project" value="UniProtKB-UniRule"/>
</dbReference>
<evidence type="ECO:0000256" key="7">
    <source>
        <dbReference type="ARBA" id="ARBA00023239"/>
    </source>
</evidence>
<evidence type="ECO:0000256" key="1">
    <source>
        <dbReference type="ARBA" id="ARBA00001633"/>
    </source>
</evidence>
<dbReference type="RefSeq" id="WP_068853016.1">
    <property type="nucleotide sequence ID" value="NZ_LYDR01000158.1"/>
</dbReference>
<comment type="similarity">
    <text evidence="8">Belongs to the TrpC family.</text>
</comment>
<dbReference type="STRING" id="1841610.A6X21_14030"/>
<accession>A0A1C3E410</accession>
<keyword evidence="7 8" id="KW-0456">Lyase</keyword>
<dbReference type="AlphaFoldDB" id="A0A1C3E410"/>
<keyword evidence="11" id="KW-1185">Reference proteome</keyword>
<evidence type="ECO:0000256" key="5">
    <source>
        <dbReference type="ARBA" id="ARBA00022822"/>
    </source>
</evidence>
<dbReference type="InterPro" id="IPR001468">
    <property type="entry name" value="Indole-3-GlycerolPSynthase_CS"/>
</dbReference>
<comment type="pathway">
    <text evidence="2 8">Amino-acid biosynthesis; L-tryptophan biosynthesis; L-tryptophan from chorismate: step 4/5.</text>
</comment>
<dbReference type="GO" id="GO:0004640">
    <property type="term" value="F:phosphoribosylanthranilate isomerase activity"/>
    <property type="evidence" value="ECO:0007669"/>
    <property type="project" value="TreeGrafter"/>
</dbReference>
<dbReference type="PROSITE" id="PS00614">
    <property type="entry name" value="IGPS"/>
    <property type="match status" value="1"/>
</dbReference>
<sequence>MTTSTSKNVLDEIVEHKRDEVKLAKSRVSAVELSAQVADLPATRGFARAIEQAEDIALIAEVKKASPSAGLIRADFDPVALAKTYVQHGATCLSVLTDERFFQGSLDYLKQIRRAVDVPLLRKEFVIDPYQILEARVAGADAILLIAECLSQSLMEELFGKATELGLDTLIELHDEEHLDRVLSIGSKLVGINNRNLKTMVTDLQQTERLAARIPAEVLLVGESGIRTRTDVDRLKLAGARAILVGESLMKQPDVGAAVEALMKPQSRHAVIE</sequence>